<dbReference type="AlphaFoldDB" id="A0A2K1ID71"/>
<evidence type="ECO:0000313" key="1">
    <source>
        <dbReference type="EMBL" id="PNR27224.1"/>
    </source>
</evidence>
<name>A0A2K1ID71_PHYPA</name>
<keyword evidence="3" id="KW-1185">Reference proteome</keyword>
<dbReference type="InterPro" id="IPR037239">
    <property type="entry name" value="OSBP_sf"/>
</dbReference>
<dbReference type="PaxDb" id="3218-PP1S395_49V6.1"/>
<dbReference type="InParanoid" id="A0A2K1ID71"/>
<reference evidence="1 3" key="1">
    <citation type="journal article" date="2008" name="Science">
        <title>The Physcomitrella genome reveals evolutionary insights into the conquest of land by plants.</title>
        <authorList>
            <person name="Rensing S."/>
            <person name="Lang D."/>
            <person name="Zimmer A."/>
            <person name="Terry A."/>
            <person name="Salamov A."/>
            <person name="Shapiro H."/>
            <person name="Nishiyama T."/>
            <person name="Perroud P.-F."/>
            <person name="Lindquist E."/>
            <person name="Kamisugi Y."/>
            <person name="Tanahashi T."/>
            <person name="Sakakibara K."/>
            <person name="Fujita T."/>
            <person name="Oishi K."/>
            <person name="Shin-I T."/>
            <person name="Kuroki Y."/>
            <person name="Toyoda A."/>
            <person name="Suzuki Y."/>
            <person name="Hashimoto A."/>
            <person name="Yamaguchi K."/>
            <person name="Sugano A."/>
            <person name="Kohara Y."/>
            <person name="Fujiyama A."/>
            <person name="Anterola A."/>
            <person name="Aoki S."/>
            <person name="Ashton N."/>
            <person name="Barbazuk W.B."/>
            <person name="Barker E."/>
            <person name="Bennetzen J."/>
            <person name="Bezanilla M."/>
            <person name="Blankenship R."/>
            <person name="Cho S.H."/>
            <person name="Dutcher S."/>
            <person name="Estelle M."/>
            <person name="Fawcett J.A."/>
            <person name="Gundlach H."/>
            <person name="Hanada K."/>
            <person name="Heyl A."/>
            <person name="Hicks K.A."/>
            <person name="Hugh J."/>
            <person name="Lohr M."/>
            <person name="Mayer K."/>
            <person name="Melkozernov A."/>
            <person name="Murata T."/>
            <person name="Nelson D."/>
            <person name="Pils B."/>
            <person name="Prigge M."/>
            <person name="Reiss B."/>
            <person name="Renner T."/>
            <person name="Rombauts S."/>
            <person name="Rushton P."/>
            <person name="Sanderfoot A."/>
            <person name="Schween G."/>
            <person name="Shiu S.-H."/>
            <person name="Stueber K."/>
            <person name="Theodoulou F.L."/>
            <person name="Tu H."/>
            <person name="Van de Peer Y."/>
            <person name="Verrier P.J."/>
            <person name="Waters E."/>
            <person name="Wood A."/>
            <person name="Yang L."/>
            <person name="Cove D."/>
            <person name="Cuming A."/>
            <person name="Hasebe M."/>
            <person name="Lucas S."/>
            <person name="Mishler D.B."/>
            <person name="Reski R."/>
            <person name="Grigoriev I."/>
            <person name="Quatrano R.S."/>
            <person name="Boore J.L."/>
        </authorList>
    </citation>
    <scope>NUCLEOTIDE SEQUENCE [LARGE SCALE GENOMIC DNA]</scope>
    <source>
        <strain evidence="2 3">cv. Gransden 2004</strain>
    </source>
</reference>
<dbReference type="EnsemblPlants" id="Pp3c25_70V3.1">
    <property type="protein sequence ID" value="Pp3c25_70V3.1"/>
    <property type="gene ID" value="Pp3c25_70"/>
</dbReference>
<reference evidence="2" key="3">
    <citation type="submission" date="2020-12" db="UniProtKB">
        <authorList>
            <consortium name="EnsemblPlants"/>
        </authorList>
    </citation>
    <scope>IDENTIFICATION</scope>
</reference>
<sequence>MFALLDTPVVKGAWITRTGRLVQRNTVNAWGMHFGLQELGREGSIYEIVSLSDKATGITSTLYDAQSAIVDIHAPAVANLEALSSLESANVWSEVTAHVVNGNMEKAREAKRRVEDAQRVERDGRVSGDDLWSPKHFVATQSRSWEWRHAGAPVPPAPLVVLTYHPSARLNIIHQTSRHPDA</sequence>
<dbReference type="Gene3D" id="3.30.70.3490">
    <property type="match status" value="1"/>
</dbReference>
<reference evidence="1 3" key="2">
    <citation type="journal article" date="2018" name="Plant J.">
        <title>The Physcomitrella patens chromosome-scale assembly reveals moss genome structure and evolution.</title>
        <authorList>
            <person name="Lang D."/>
            <person name="Ullrich K.K."/>
            <person name="Murat F."/>
            <person name="Fuchs J."/>
            <person name="Jenkins J."/>
            <person name="Haas F.B."/>
            <person name="Piednoel M."/>
            <person name="Gundlach H."/>
            <person name="Van Bel M."/>
            <person name="Meyberg R."/>
            <person name="Vives C."/>
            <person name="Morata J."/>
            <person name="Symeonidi A."/>
            <person name="Hiss M."/>
            <person name="Muchero W."/>
            <person name="Kamisugi Y."/>
            <person name="Saleh O."/>
            <person name="Blanc G."/>
            <person name="Decker E.L."/>
            <person name="van Gessel N."/>
            <person name="Grimwood J."/>
            <person name="Hayes R.D."/>
            <person name="Graham S.W."/>
            <person name="Gunter L.E."/>
            <person name="McDaniel S.F."/>
            <person name="Hoernstein S.N.W."/>
            <person name="Larsson A."/>
            <person name="Li F.W."/>
            <person name="Perroud P.F."/>
            <person name="Phillips J."/>
            <person name="Ranjan P."/>
            <person name="Rokshar D.S."/>
            <person name="Rothfels C.J."/>
            <person name="Schneider L."/>
            <person name="Shu S."/>
            <person name="Stevenson D.W."/>
            <person name="Thummler F."/>
            <person name="Tillich M."/>
            <person name="Villarreal Aguilar J.C."/>
            <person name="Widiez T."/>
            <person name="Wong G.K."/>
            <person name="Wymore A."/>
            <person name="Zhang Y."/>
            <person name="Zimmer A.D."/>
            <person name="Quatrano R.S."/>
            <person name="Mayer K.F.X."/>
            <person name="Goodstein D."/>
            <person name="Casacuberta J.M."/>
            <person name="Vandepoele K."/>
            <person name="Reski R."/>
            <person name="Cuming A.C."/>
            <person name="Tuskan G.A."/>
            <person name="Maumus F."/>
            <person name="Salse J."/>
            <person name="Schmutz J."/>
            <person name="Rensing S.A."/>
        </authorList>
    </citation>
    <scope>NUCLEOTIDE SEQUENCE [LARGE SCALE GENOMIC DNA]</scope>
    <source>
        <strain evidence="2 3">cv. Gransden 2004</strain>
    </source>
</reference>
<dbReference type="STRING" id="3218.A0A2K1ID71"/>
<dbReference type="OMA" id="YNAMESI"/>
<evidence type="ECO:0000313" key="2">
    <source>
        <dbReference type="EnsemblPlants" id="Pp3c25_70V3.1"/>
    </source>
</evidence>
<accession>A0A2K1ID71</accession>
<dbReference type="SUPFAM" id="SSF144000">
    <property type="entry name" value="Oxysterol-binding protein-like"/>
    <property type="match status" value="1"/>
</dbReference>
<proteinExistence type="predicted"/>
<dbReference type="EMBL" id="ABEU02000025">
    <property type="protein sequence ID" value="PNR27224.1"/>
    <property type="molecule type" value="Genomic_DNA"/>
</dbReference>
<protein>
    <submittedName>
        <fullName evidence="1 2">Uncharacterized protein</fullName>
    </submittedName>
</protein>
<dbReference type="Gramene" id="Pp3c25_70V3.1">
    <property type="protein sequence ID" value="Pp3c25_70V3.1"/>
    <property type="gene ID" value="Pp3c25_70"/>
</dbReference>
<evidence type="ECO:0000313" key="3">
    <source>
        <dbReference type="Proteomes" id="UP000006727"/>
    </source>
</evidence>
<organism evidence="1">
    <name type="scientific">Physcomitrium patens</name>
    <name type="common">Spreading-leaved earth moss</name>
    <name type="synonym">Physcomitrella patens</name>
    <dbReference type="NCBI Taxonomy" id="3218"/>
    <lineage>
        <taxon>Eukaryota</taxon>
        <taxon>Viridiplantae</taxon>
        <taxon>Streptophyta</taxon>
        <taxon>Embryophyta</taxon>
        <taxon>Bryophyta</taxon>
        <taxon>Bryophytina</taxon>
        <taxon>Bryopsida</taxon>
        <taxon>Funariidae</taxon>
        <taxon>Funariales</taxon>
        <taxon>Funariaceae</taxon>
        <taxon>Physcomitrium</taxon>
    </lineage>
</organism>
<gene>
    <name evidence="1" type="ORF">PHYPA_029376</name>
</gene>
<dbReference type="Proteomes" id="UP000006727">
    <property type="component" value="Chromosome 25"/>
</dbReference>